<protein>
    <recommendedName>
        <fullName evidence="3">Phospho-2-dehydro-3-deoxyheptonate aldolase</fullName>
        <ecNumber evidence="3">2.5.1.54</ecNumber>
    </recommendedName>
</protein>
<dbReference type="InterPro" id="IPR013785">
    <property type="entry name" value="Aldolase_TIM"/>
</dbReference>
<dbReference type="PANTHER" id="PTHR21337:SF0">
    <property type="entry name" value="PHOSPHO-2-DEHYDRO-3-DEOXYHEPTONATE ALDOLASE"/>
    <property type="match status" value="1"/>
</dbReference>
<dbReference type="EC" id="2.5.1.54" evidence="3"/>
<keyword evidence="6" id="KW-1185">Reference proteome</keyword>
<evidence type="ECO:0000313" key="5">
    <source>
        <dbReference type="EMBL" id="GAA2609056.1"/>
    </source>
</evidence>
<proteinExistence type="inferred from homology"/>
<accession>A0ABP6C9F6</accession>
<keyword evidence="2 3" id="KW-0808">Transferase</keyword>
<reference evidence="6" key="1">
    <citation type="journal article" date="2019" name="Int. J. Syst. Evol. Microbiol.">
        <title>The Global Catalogue of Microorganisms (GCM) 10K type strain sequencing project: providing services to taxonomists for standard genome sequencing and annotation.</title>
        <authorList>
            <consortium name="The Broad Institute Genomics Platform"/>
            <consortium name="The Broad Institute Genome Sequencing Center for Infectious Disease"/>
            <person name="Wu L."/>
            <person name="Ma J."/>
        </authorList>
    </citation>
    <scope>NUCLEOTIDE SEQUENCE [LARGE SCALE GENOMIC DNA]</scope>
    <source>
        <strain evidence="6">JCM 16373</strain>
    </source>
</reference>
<evidence type="ECO:0000256" key="3">
    <source>
        <dbReference type="RuleBase" id="RU363071"/>
    </source>
</evidence>
<feature type="region of interest" description="Disordered" evidence="4">
    <location>
        <begin position="1"/>
        <end position="41"/>
    </location>
</feature>
<dbReference type="Proteomes" id="UP001501447">
    <property type="component" value="Unassembled WGS sequence"/>
</dbReference>
<dbReference type="EMBL" id="BAAARJ010000006">
    <property type="protein sequence ID" value="GAA2609056.1"/>
    <property type="molecule type" value="Genomic_DNA"/>
</dbReference>
<evidence type="ECO:0000256" key="1">
    <source>
        <dbReference type="ARBA" id="ARBA00008911"/>
    </source>
</evidence>
<dbReference type="Pfam" id="PF01474">
    <property type="entry name" value="DAHP_synth_2"/>
    <property type="match status" value="2"/>
</dbReference>
<dbReference type="PANTHER" id="PTHR21337">
    <property type="entry name" value="PHOSPHO-2-DEHYDRO-3-DEOXYHEPTONATE ALDOLASE 1, 2"/>
    <property type="match status" value="1"/>
</dbReference>
<comment type="pathway">
    <text evidence="3">Metabolic intermediate biosynthesis; chorismate biosynthesis; chorismate from D-erythrose 4-phosphate and phosphoenolpyruvate: step 1/7.</text>
</comment>
<gene>
    <name evidence="5" type="ORF">GCM10009863_23170</name>
</gene>
<organism evidence="5 6">
    <name type="scientific">Streptomyces axinellae</name>
    <dbReference type="NCBI Taxonomy" id="552788"/>
    <lineage>
        <taxon>Bacteria</taxon>
        <taxon>Bacillati</taxon>
        <taxon>Actinomycetota</taxon>
        <taxon>Actinomycetes</taxon>
        <taxon>Kitasatosporales</taxon>
        <taxon>Streptomycetaceae</taxon>
        <taxon>Streptomyces</taxon>
    </lineage>
</organism>
<keyword evidence="3" id="KW-0057">Aromatic amino acid biosynthesis</keyword>
<dbReference type="InterPro" id="IPR002480">
    <property type="entry name" value="DAHP_synth_2"/>
</dbReference>
<name>A0ABP6C9F6_9ACTN</name>
<comment type="catalytic activity">
    <reaction evidence="3">
        <text>D-erythrose 4-phosphate + phosphoenolpyruvate + H2O = 7-phospho-2-dehydro-3-deoxy-D-arabino-heptonate + phosphate</text>
        <dbReference type="Rhea" id="RHEA:14717"/>
        <dbReference type="ChEBI" id="CHEBI:15377"/>
        <dbReference type="ChEBI" id="CHEBI:16897"/>
        <dbReference type="ChEBI" id="CHEBI:43474"/>
        <dbReference type="ChEBI" id="CHEBI:58394"/>
        <dbReference type="ChEBI" id="CHEBI:58702"/>
        <dbReference type="EC" id="2.5.1.54"/>
    </reaction>
</comment>
<sequence>MTSPVGHPATRNPAAVRPLRTDPPLPAVPPVRDAQGPRWRDHPELGEITARLAAAPPLVEAGEVRRLRETLASVARGEGLVLQAGDCAESLEECGPVQADHRVSVLGQLGDHLQRSSGRPVVRVGRLAGQFAKPRSQPTERVEGRDLPVFRGHMVNSEVPTAEARRPDPRRMLRAYEASGAVFEALRGHRGERVAGPWASHEALVLDYESPLVRADPLTGEPLLTSTHLPWVGERTRQPGSRHVALLASVANPVACKIGPSATPDEVLMLCQQLDPERLPGRLTLIVRMGRARISEALPPVVAAVRRAGHPVVWLCDPMHGNTVKAAGGLKTRYLPDIIAEAAAFRAALDRQGQHAGGVHLEVAAGGVTECVGGPVTSQERLTERYTTLCDPRLNPEQARRFLNTWA</sequence>
<evidence type="ECO:0000256" key="2">
    <source>
        <dbReference type="ARBA" id="ARBA00022679"/>
    </source>
</evidence>
<dbReference type="SUPFAM" id="SSF51569">
    <property type="entry name" value="Aldolase"/>
    <property type="match status" value="1"/>
</dbReference>
<comment type="caution">
    <text evidence="5">The sequence shown here is derived from an EMBL/GenBank/DDBJ whole genome shotgun (WGS) entry which is preliminary data.</text>
</comment>
<dbReference type="RefSeq" id="WP_344564884.1">
    <property type="nucleotide sequence ID" value="NZ_BAAARJ010000006.1"/>
</dbReference>
<evidence type="ECO:0000313" key="6">
    <source>
        <dbReference type="Proteomes" id="UP001501447"/>
    </source>
</evidence>
<comment type="similarity">
    <text evidence="1 3">Belongs to the class-II DAHP synthase family.</text>
</comment>
<evidence type="ECO:0000256" key="4">
    <source>
        <dbReference type="SAM" id="MobiDB-lite"/>
    </source>
</evidence>
<dbReference type="Gene3D" id="3.20.20.70">
    <property type="entry name" value="Aldolase class I"/>
    <property type="match status" value="1"/>
</dbReference>
<keyword evidence="3" id="KW-0028">Amino-acid biosynthesis</keyword>